<feature type="domain" description="Major facilitator superfamily (MFS) profile" evidence="6">
    <location>
        <begin position="26"/>
        <end position="522"/>
    </location>
</feature>
<feature type="transmembrane region" description="Helical" evidence="5">
    <location>
        <begin position="495"/>
        <end position="515"/>
    </location>
</feature>
<dbReference type="InterPro" id="IPR036259">
    <property type="entry name" value="MFS_trans_sf"/>
</dbReference>
<dbReference type="Proteomes" id="UP000294575">
    <property type="component" value="Unassembled WGS sequence"/>
</dbReference>
<sequence length="532" mass="56943">MSTTAEQLSASSSAIADVQDPARWHILMVVLAAIFMSLMGVSIVNVALASIQQALHASQSDIQWVLSGYALTFGVVLVSAGRAGDLMGRGGFFMIGVAIFTLASVAAGLAQTADQLNLARFIQGVGSGFINPQGVGMIQQYFRGAERGRAFGFFGTAVGVSVAIGPVLGGFLIELGGDSFGWRLTFLVNVPVGLLTLWLGYRWFPRPLLHRPRLINGGNYAGPDLSGQGPAVRMNSHLQECARHDRNIGSTASTRQRQGLSSLDPVGALLLGLGVLAVLFPFVEAREAHLLWLLVPLGLVLFYLWVHWERLYARMGFSPMVDLNIFHTPSYRNGAIIMTLYFLGMTSVWVLVPLFIQLGLGKSALEASLIGIPSALLSAWSANWSGKRVTRIGRAIVVGGLCMTLLGLASSILVVQLHLHGLLSHWWLLGSLALFGLGQGSVISPNQTLTLAEVPIAYAGSSGAIMQTGQRIGTSVGIAVITALVFAVLPHSNWHLAFTLGFVSIMLTLSLALWMSLKDMRMRRSPDTSAAR</sequence>
<name>A0A4R6TX87_9GAMM</name>
<dbReference type="InterPro" id="IPR020846">
    <property type="entry name" value="MFS_dom"/>
</dbReference>
<feature type="transmembrane region" description="Helical" evidence="5">
    <location>
        <begin position="150"/>
        <end position="172"/>
    </location>
</feature>
<feature type="transmembrane region" description="Helical" evidence="5">
    <location>
        <begin position="335"/>
        <end position="358"/>
    </location>
</feature>
<accession>A0A4R6TX87</accession>
<dbReference type="InterPro" id="IPR011701">
    <property type="entry name" value="MFS"/>
</dbReference>
<organism evidence="7 8">
    <name type="scientific">Thiopseudomonas denitrificans</name>
    <dbReference type="NCBI Taxonomy" id="1501432"/>
    <lineage>
        <taxon>Bacteria</taxon>
        <taxon>Pseudomonadati</taxon>
        <taxon>Pseudomonadota</taxon>
        <taxon>Gammaproteobacteria</taxon>
        <taxon>Pseudomonadales</taxon>
        <taxon>Pseudomonadaceae</taxon>
        <taxon>Thiopseudomonas</taxon>
    </lineage>
</organism>
<evidence type="ECO:0000256" key="3">
    <source>
        <dbReference type="ARBA" id="ARBA00022989"/>
    </source>
</evidence>
<proteinExistence type="predicted"/>
<keyword evidence="2 5" id="KW-0812">Transmembrane</keyword>
<evidence type="ECO:0000256" key="4">
    <source>
        <dbReference type="ARBA" id="ARBA00023136"/>
    </source>
</evidence>
<evidence type="ECO:0000256" key="1">
    <source>
        <dbReference type="ARBA" id="ARBA00004141"/>
    </source>
</evidence>
<comment type="subcellular location">
    <subcellularLocation>
        <location evidence="1">Membrane</location>
        <topology evidence="1">Multi-pass membrane protein</topology>
    </subcellularLocation>
</comment>
<dbReference type="SUPFAM" id="SSF103473">
    <property type="entry name" value="MFS general substrate transporter"/>
    <property type="match status" value="1"/>
</dbReference>
<dbReference type="GO" id="GO:0016020">
    <property type="term" value="C:membrane"/>
    <property type="evidence" value="ECO:0007669"/>
    <property type="project" value="UniProtKB-SubCell"/>
</dbReference>
<dbReference type="Gene3D" id="1.20.1720.10">
    <property type="entry name" value="Multidrug resistance protein D"/>
    <property type="match status" value="1"/>
</dbReference>
<gene>
    <name evidence="7" type="ORF">DFQ45_11222</name>
</gene>
<feature type="transmembrane region" description="Helical" evidence="5">
    <location>
        <begin position="289"/>
        <end position="306"/>
    </location>
</feature>
<dbReference type="PANTHER" id="PTHR42718">
    <property type="entry name" value="MAJOR FACILITATOR SUPERFAMILY MULTIDRUG TRANSPORTER MFSC"/>
    <property type="match status" value="1"/>
</dbReference>
<dbReference type="OrthoDB" id="9807274at2"/>
<keyword evidence="8" id="KW-1185">Reference proteome</keyword>
<feature type="transmembrane region" description="Helical" evidence="5">
    <location>
        <begin position="263"/>
        <end position="283"/>
    </location>
</feature>
<evidence type="ECO:0000259" key="6">
    <source>
        <dbReference type="PROSITE" id="PS50850"/>
    </source>
</evidence>
<comment type="caution">
    <text evidence="7">The sequence shown here is derived from an EMBL/GenBank/DDBJ whole genome shotgun (WGS) entry which is preliminary data.</text>
</comment>
<dbReference type="GO" id="GO:0022857">
    <property type="term" value="F:transmembrane transporter activity"/>
    <property type="evidence" value="ECO:0007669"/>
    <property type="project" value="InterPro"/>
</dbReference>
<feature type="transmembrane region" description="Helical" evidence="5">
    <location>
        <begin position="62"/>
        <end position="80"/>
    </location>
</feature>
<feature type="transmembrane region" description="Helical" evidence="5">
    <location>
        <begin position="472"/>
        <end position="489"/>
    </location>
</feature>
<evidence type="ECO:0000256" key="5">
    <source>
        <dbReference type="SAM" id="Phobius"/>
    </source>
</evidence>
<evidence type="ECO:0000313" key="8">
    <source>
        <dbReference type="Proteomes" id="UP000294575"/>
    </source>
</evidence>
<dbReference type="Gene3D" id="1.20.1250.20">
    <property type="entry name" value="MFS general substrate transporter like domains"/>
    <property type="match status" value="1"/>
</dbReference>
<dbReference type="PANTHER" id="PTHR42718:SF39">
    <property type="entry name" value="ACTINORHODIN TRANSPORTER-RELATED"/>
    <property type="match status" value="1"/>
</dbReference>
<reference evidence="7 8" key="1">
    <citation type="submission" date="2019-03" db="EMBL/GenBank/DDBJ databases">
        <title>Genomic Encyclopedia of Type Strains, Phase IV (KMG-IV): sequencing the most valuable type-strain genomes for metagenomic binning, comparative biology and taxonomic classification.</title>
        <authorList>
            <person name="Goeker M."/>
        </authorList>
    </citation>
    <scope>NUCLEOTIDE SEQUENCE [LARGE SCALE GENOMIC DNA]</scope>
    <source>
        <strain evidence="7 8">DSM 28679</strain>
    </source>
</reference>
<feature type="transmembrane region" description="Helical" evidence="5">
    <location>
        <begin position="395"/>
        <end position="419"/>
    </location>
</feature>
<dbReference type="PROSITE" id="PS50850">
    <property type="entry name" value="MFS"/>
    <property type="match status" value="1"/>
</dbReference>
<feature type="transmembrane region" description="Helical" evidence="5">
    <location>
        <begin position="92"/>
        <end position="110"/>
    </location>
</feature>
<dbReference type="AlphaFoldDB" id="A0A4R6TX87"/>
<evidence type="ECO:0000313" key="7">
    <source>
        <dbReference type="EMBL" id="TDQ36475.1"/>
    </source>
</evidence>
<dbReference type="EMBL" id="SNYK01000012">
    <property type="protein sequence ID" value="TDQ36475.1"/>
    <property type="molecule type" value="Genomic_DNA"/>
</dbReference>
<dbReference type="CDD" id="cd17321">
    <property type="entry name" value="MFS_MMR_MDR_like"/>
    <property type="match status" value="1"/>
</dbReference>
<protein>
    <submittedName>
        <fullName evidence="7">MFS transporter</fullName>
    </submittedName>
</protein>
<feature type="transmembrane region" description="Helical" evidence="5">
    <location>
        <begin position="26"/>
        <end position="50"/>
    </location>
</feature>
<dbReference type="RefSeq" id="WP_101496019.1">
    <property type="nucleotide sequence ID" value="NZ_LNJZ01000003.1"/>
</dbReference>
<feature type="transmembrane region" description="Helical" evidence="5">
    <location>
        <begin position="425"/>
        <end position="443"/>
    </location>
</feature>
<dbReference type="PRINTS" id="PR01036">
    <property type="entry name" value="TCRTETB"/>
</dbReference>
<evidence type="ECO:0000256" key="2">
    <source>
        <dbReference type="ARBA" id="ARBA00022692"/>
    </source>
</evidence>
<feature type="transmembrane region" description="Helical" evidence="5">
    <location>
        <begin position="184"/>
        <end position="204"/>
    </location>
</feature>
<keyword evidence="3 5" id="KW-1133">Transmembrane helix</keyword>
<dbReference type="Pfam" id="PF07690">
    <property type="entry name" value="MFS_1"/>
    <property type="match status" value="1"/>
</dbReference>
<keyword evidence="4 5" id="KW-0472">Membrane</keyword>